<dbReference type="eggNOG" id="COG3507">
    <property type="taxonomic scope" value="Bacteria"/>
</dbReference>
<dbReference type="InterPro" id="IPR051795">
    <property type="entry name" value="Glycosyl_Hydrlase_43"/>
</dbReference>
<dbReference type="InterPro" id="IPR006710">
    <property type="entry name" value="Glyco_hydro_43"/>
</dbReference>
<dbReference type="GO" id="GO:0009044">
    <property type="term" value="F:xylan 1,4-beta-xylosidase activity"/>
    <property type="evidence" value="ECO:0007669"/>
    <property type="project" value="UniProtKB-EC"/>
</dbReference>
<dbReference type="GO" id="GO:0046556">
    <property type="term" value="F:alpha-L-arabinofuranosidase activity"/>
    <property type="evidence" value="ECO:0007669"/>
    <property type="project" value="UniProtKB-EC"/>
</dbReference>
<evidence type="ECO:0000313" key="4">
    <source>
        <dbReference type="EMBL" id="KFI60678.1"/>
    </source>
</evidence>
<comment type="caution">
    <text evidence="4">The sequence shown here is derived from an EMBL/GenBank/DDBJ whole genome shotgun (WGS) entry which is preliminary data.</text>
</comment>
<organism evidence="4 5">
    <name type="scientific">Bifidobacterium pullorum subsp. gallinarum</name>
    <dbReference type="NCBI Taxonomy" id="78344"/>
    <lineage>
        <taxon>Bacteria</taxon>
        <taxon>Bacillati</taxon>
        <taxon>Actinomycetota</taxon>
        <taxon>Actinomycetes</taxon>
        <taxon>Bifidobacteriales</taxon>
        <taxon>Bifidobacteriaceae</taxon>
        <taxon>Bifidobacterium</taxon>
    </lineage>
</organism>
<sequence>MTTTTITNPILTGMYPDPSWMWDADHGRIAMVNSSFELVPGLPIHTSDDLGRWIHVSDAIDEAMARRLLIPFVEDSGGVYAPTLRRIGGRYVIVCTIARINEEAARRGGVTEEELAAAAKAEGNFAIVADTLEGPWSGPYWIEGAEGIDPDIFEDCDGAVYWTQTRPALDPQWEGQTEIWTQRIDPETWTLINDGQAAGDGRTVIWRGYGVDAVWAEGPHLYRIGDYVYLFTAEGGTSFEHSEMAMRVFAPQGLKAAIETFRADIAEAGVAIPAPREGEHCLLGTHDRLFHANKKNPILTHRHLGLNEPVQCVGHGDILHHPTLGWWMVSLGVRETKGANPGELLSYLGREPFIAPMTWEHNPSSWKLDGGGAPTSDPGDPGWPVVAPGLGRMPERLTILDAGTDIAADDPAVRGMTAVADDRAVRVLIGLNDAGTRAAAARPVLDADREADLTIRDETGIRYARIAEDDTLLSVPDGGTLVIRQNSTHLVTLCHGLGDGRRPAGVTCIFTEDGVDDTRSYGPLPEGCTRVAVLMRRNELTVLAYDGTRDVAGLVEETIRGGEPDGCRVMDRRDARFLSTEWSGGFVGCLAGVPTGTLAVDGETMH</sequence>
<evidence type="ECO:0000256" key="1">
    <source>
        <dbReference type="ARBA" id="ARBA00009865"/>
    </source>
</evidence>
<dbReference type="AlphaFoldDB" id="A0A087APH8"/>
<dbReference type="SUPFAM" id="SSF75005">
    <property type="entry name" value="Arabinanase/levansucrase/invertase"/>
    <property type="match status" value="1"/>
</dbReference>
<dbReference type="EC" id="3.2.1.55" evidence="4"/>
<dbReference type="Proteomes" id="UP000029046">
    <property type="component" value="Unassembled WGS sequence"/>
</dbReference>
<accession>A0A087APH8</accession>
<keyword evidence="2 4" id="KW-0378">Hydrolase</keyword>
<evidence type="ECO:0000256" key="3">
    <source>
        <dbReference type="ARBA" id="ARBA00023295"/>
    </source>
</evidence>
<dbReference type="InterPro" id="IPR023296">
    <property type="entry name" value="Glyco_hydro_beta-prop_sf"/>
</dbReference>
<evidence type="ECO:0000313" key="5">
    <source>
        <dbReference type="Proteomes" id="UP000029046"/>
    </source>
</evidence>
<evidence type="ECO:0000256" key="2">
    <source>
        <dbReference type="ARBA" id="ARBA00022801"/>
    </source>
</evidence>
<name>A0A087APH8_9BIFI</name>
<dbReference type="PANTHER" id="PTHR42812">
    <property type="entry name" value="BETA-XYLOSIDASE"/>
    <property type="match status" value="1"/>
</dbReference>
<keyword evidence="5" id="KW-1185">Reference proteome</keyword>
<dbReference type="EMBL" id="JGYX01000004">
    <property type="protein sequence ID" value="KFI60678.1"/>
    <property type="molecule type" value="Genomic_DNA"/>
</dbReference>
<dbReference type="EC" id="3.2.1.37" evidence="4"/>
<dbReference type="OrthoDB" id="9801455at2"/>
<dbReference type="RefSeq" id="WP_051917114.1">
    <property type="nucleotide sequence ID" value="NZ_JGYX01000004.1"/>
</dbReference>
<dbReference type="CDD" id="cd18617">
    <property type="entry name" value="GH43_XynB-like"/>
    <property type="match status" value="1"/>
</dbReference>
<protein>
    <submittedName>
        <fullName evidence="4">Alpha-L-arabinofuranosidase</fullName>
        <ecNumber evidence="4">3.2.1.37</ecNumber>
        <ecNumber evidence="4">3.2.1.55</ecNumber>
    </submittedName>
</protein>
<dbReference type="Gene3D" id="2.115.10.20">
    <property type="entry name" value="Glycosyl hydrolase domain, family 43"/>
    <property type="match status" value="1"/>
</dbReference>
<keyword evidence="3 4" id="KW-0326">Glycosidase</keyword>
<dbReference type="GO" id="GO:0005975">
    <property type="term" value="P:carbohydrate metabolic process"/>
    <property type="evidence" value="ECO:0007669"/>
    <property type="project" value="InterPro"/>
</dbReference>
<reference evidence="4 5" key="1">
    <citation type="submission" date="2014-03" db="EMBL/GenBank/DDBJ databases">
        <title>Genomics of Bifidobacteria.</title>
        <authorList>
            <person name="Ventura M."/>
            <person name="Milani C."/>
            <person name="Lugli G.A."/>
        </authorList>
    </citation>
    <scope>NUCLEOTIDE SEQUENCE [LARGE SCALE GENOMIC DNA]</scope>
    <source>
        <strain evidence="4 5">LMG 11586</strain>
    </source>
</reference>
<comment type="similarity">
    <text evidence="1">Belongs to the glycosyl hydrolase 43 family.</text>
</comment>
<dbReference type="PANTHER" id="PTHR42812:SF12">
    <property type="entry name" value="BETA-XYLOSIDASE-RELATED"/>
    <property type="match status" value="1"/>
</dbReference>
<proteinExistence type="inferred from homology"/>
<gene>
    <name evidence="4" type="ORF">BIGA_1434</name>
</gene>
<dbReference type="Pfam" id="PF04616">
    <property type="entry name" value="Glyco_hydro_43"/>
    <property type="match status" value="1"/>
</dbReference>